<evidence type="ECO:0000259" key="1">
    <source>
        <dbReference type="Pfam" id="PF12705"/>
    </source>
</evidence>
<dbReference type="AlphaFoldDB" id="X1C2Q0"/>
<dbReference type="InterPro" id="IPR038726">
    <property type="entry name" value="PDDEXK_AddAB-type"/>
</dbReference>
<accession>X1C2Q0</accession>
<sequence length="124" mass="14581">MTQKIRLSASAIKDFKACPIRYRNAHYYGIRPIVDTEAQRVGTNWHKIQEINGAGYGMDGVIQKLNEVYDEIPDVMDKEKLEIERIILLYSLSGYNWLYQNQQEKVLATEIKFEIAWSNQNYEF</sequence>
<dbReference type="EMBL" id="BART01014347">
    <property type="protein sequence ID" value="GAG87632.1"/>
    <property type="molecule type" value="Genomic_DNA"/>
</dbReference>
<gene>
    <name evidence="2" type="ORF">S01H4_28690</name>
</gene>
<feature type="non-terminal residue" evidence="2">
    <location>
        <position position="124"/>
    </location>
</feature>
<organism evidence="2">
    <name type="scientific">marine sediment metagenome</name>
    <dbReference type="NCBI Taxonomy" id="412755"/>
    <lineage>
        <taxon>unclassified sequences</taxon>
        <taxon>metagenomes</taxon>
        <taxon>ecological metagenomes</taxon>
    </lineage>
</organism>
<proteinExistence type="predicted"/>
<protein>
    <recommendedName>
        <fullName evidence="1">PD-(D/E)XK endonuclease-like domain-containing protein</fullName>
    </recommendedName>
</protein>
<feature type="domain" description="PD-(D/E)XK endonuclease-like" evidence="1">
    <location>
        <begin position="6"/>
        <end position="98"/>
    </location>
</feature>
<evidence type="ECO:0000313" key="2">
    <source>
        <dbReference type="EMBL" id="GAG87632.1"/>
    </source>
</evidence>
<name>X1C2Q0_9ZZZZ</name>
<dbReference type="Pfam" id="PF12705">
    <property type="entry name" value="PDDEXK_1"/>
    <property type="match status" value="1"/>
</dbReference>
<comment type="caution">
    <text evidence="2">The sequence shown here is derived from an EMBL/GenBank/DDBJ whole genome shotgun (WGS) entry which is preliminary data.</text>
</comment>
<reference evidence="2" key="1">
    <citation type="journal article" date="2014" name="Front. Microbiol.">
        <title>High frequency of phylogenetically diverse reductive dehalogenase-homologous genes in deep subseafloor sedimentary metagenomes.</title>
        <authorList>
            <person name="Kawai M."/>
            <person name="Futagami T."/>
            <person name="Toyoda A."/>
            <person name="Takaki Y."/>
            <person name="Nishi S."/>
            <person name="Hori S."/>
            <person name="Arai W."/>
            <person name="Tsubouchi T."/>
            <person name="Morono Y."/>
            <person name="Uchiyama I."/>
            <person name="Ito T."/>
            <person name="Fujiyama A."/>
            <person name="Inagaki F."/>
            <person name="Takami H."/>
        </authorList>
    </citation>
    <scope>NUCLEOTIDE SEQUENCE</scope>
    <source>
        <strain evidence="2">Expedition CK06-06</strain>
    </source>
</reference>